<dbReference type="GO" id="GO:0000981">
    <property type="term" value="F:DNA-binding transcription factor activity, RNA polymerase II-specific"/>
    <property type="evidence" value="ECO:0007669"/>
    <property type="project" value="TreeGrafter"/>
</dbReference>
<feature type="region of interest" description="Disordered" evidence="10">
    <location>
        <begin position="143"/>
        <end position="167"/>
    </location>
</feature>
<proteinExistence type="inferred from homology"/>
<comment type="subcellular location">
    <subcellularLocation>
        <location evidence="1">Nucleus</location>
    </subcellularLocation>
</comment>
<dbReference type="GO" id="GO:0060070">
    <property type="term" value="P:canonical Wnt signaling pathway"/>
    <property type="evidence" value="ECO:0007669"/>
    <property type="project" value="TreeGrafter"/>
</dbReference>
<dbReference type="AlphaFoldDB" id="A0A6G0IWH6"/>
<dbReference type="GO" id="GO:0000785">
    <property type="term" value="C:chromatin"/>
    <property type="evidence" value="ECO:0007669"/>
    <property type="project" value="TreeGrafter"/>
</dbReference>
<dbReference type="FunFam" id="1.10.30.10:FF:000001">
    <property type="entry name" value="transcription factor 7 isoform X2"/>
    <property type="match status" value="1"/>
</dbReference>
<dbReference type="InterPro" id="IPR036910">
    <property type="entry name" value="HMG_box_dom_sf"/>
</dbReference>
<dbReference type="Gene3D" id="1.10.30.10">
    <property type="entry name" value="High mobility group box domain"/>
    <property type="match status" value="1"/>
</dbReference>
<evidence type="ECO:0000256" key="4">
    <source>
        <dbReference type="ARBA" id="ARBA00023015"/>
    </source>
</evidence>
<dbReference type="EMBL" id="REGW02000006">
    <property type="protein sequence ID" value="KAE8295687.1"/>
    <property type="molecule type" value="Genomic_DNA"/>
</dbReference>
<keyword evidence="4" id="KW-0805">Transcription regulation</keyword>
<organism evidence="12 13">
    <name type="scientific">Larimichthys crocea</name>
    <name type="common">Large yellow croaker</name>
    <name type="synonym">Pseudosciaena crocea</name>
    <dbReference type="NCBI Taxonomy" id="215358"/>
    <lineage>
        <taxon>Eukaryota</taxon>
        <taxon>Metazoa</taxon>
        <taxon>Chordata</taxon>
        <taxon>Craniata</taxon>
        <taxon>Vertebrata</taxon>
        <taxon>Euteleostomi</taxon>
        <taxon>Actinopterygii</taxon>
        <taxon>Neopterygii</taxon>
        <taxon>Teleostei</taxon>
        <taxon>Neoteleostei</taxon>
        <taxon>Acanthomorphata</taxon>
        <taxon>Eupercaria</taxon>
        <taxon>Sciaenidae</taxon>
        <taxon>Larimichthys</taxon>
    </lineage>
</organism>
<reference evidence="12 13" key="1">
    <citation type="submission" date="2019-07" db="EMBL/GenBank/DDBJ databases">
        <title>Chromosome genome assembly for large yellow croaker.</title>
        <authorList>
            <person name="Xiao S."/>
        </authorList>
    </citation>
    <scope>NUCLEOTIDE SEQUENCE [LARGE SCALE GENOMIC DNA]</scope>
    <source>
        <strain evidence="12">JMULYC20181020</strain>
        <tissue evidence="12">Muscle</tissue>
    </source>
</reference>
<feature type="domain" description="HMG box" evidence="11">
    <location>
        <begin position="169"/>
        <end position="237"/>
    </location>
</feature>
<evidence type="ECO:0000259" key="11">
    <source>
        <dbReference type="PROSITE" id="PS50118"/>
    </source>
</evidence>
<evidence type="ECO:0000256" key="5">
    <source>
        <dbReference type="ARBA" id="ARBA00023125"/>
    </source>
</evidence>
<dbReference type="SUPFAM" id="SSF47095">
    <property type="entry name" value="HMG-box"/>
    <property type="match status" value="1"/>
</dbReference>
<dbReference type="InterPro" id="IPR009071">
    <property type="entry name" value="HMG_box_dom"/>
</dbReference>
<dbReference type="SMART" id="SM00398">
    <property type="entry name" value="HMG"/>
    <property type="match status" value="1"/>
</dbReference>
<evidence type="ECO:0000256" key="2">
    <source>
        <dbReference type="ARBA" id="ARBA00006569"/>
    </source>
</evidence>
<sequence>MAHIKSELSDEFNQLITEMNMEWTNEFPTTHMELFREMMHIEPVEPELQEEMYSQEQDTSEELEDLIRQIRMDTIVNTTIDNDVNEILSPESAHLHTNPQADTHGQEQYNNVPLMLPEGLHCIGIWNGQPVYAFPESLTCPVSAPQPNTSNSKKRKRESTQEDDAAEYIKKPPNAFMIYMKEQRANVEAELNTRGSAAVNTVLGQRWKSLTKEEQDKYYEQAQNLKEIHVQQHPEWSNKNNYGKKKKKIRGKRNVPKAEESASRPETQTDEVPSCSWMH</sequence>
<evidence type="ECO:0000256" key="9">
    <source>
        <dbReference type="PROSITE-ProRule" id="PRU00267"/>
    </source>
</evidence>
<accession>A0A6G0IWH6</accession>
<evidence type="ECO:0000313" key="13">
    <source>
        <dbReference type="Proteomes" id="UP000424527"/>
    </source>
</evidence>
<evidence type="ECO:0000313" key="12">
    <source>
        <dbReference type="EMBL" id="KAE8295687.1"/>
    </source>
</evidence>
<keyword evidence="5 9" id="KW-0238">DNA-binding</keyword>
<feature type="region of interest" description="Disordered" evidence="10">
    <location>
        <begin position="229"/>
        <end position="279"/>
    </location>
</feature>
<keyword evidence="8 9" id="KW-0539">Nucleus</keyword>
<dbReference type="GO" id="GO:0000978">
    <property type="term" value="F:RNA polymerase II cis-regulatory region sequence-specific DNA binding"/>
    <property type="evidence" value="ECO:0007669"/>
    <property type="project" value="TreeGrafter"/>
</dbReference>
<keyword evidence="13" id="KW-1185">Reference proteome</keyword>
<dbReference type="InterPro" id="IPR024940">
    <property type="entry name" value="TCF/LEF"/>
</dbReference>
<dbReference type="Proteomes" id="UP000424527">
    <property type="component" value="Unassembled WGS sequence"/>
</dbReference>
<feature type="DNA-binding region" description="HMG box" evidence="9">
    <location>
        <begin position="169"/>
        <end position="237"/>
    </location>
</feature>
<dbReference type="PANTHER" id="PTHR10373">
    <property type="entry name" value="TRANSCRIPTION FACTOR 7 FAMILY MEMBER"/>
    <property type="match status" value="1"/>
</dbReference>
<protein>
    <submittedName>
        <fullName evidence="12">Lymphoid enhancer-binding factor 1</fullName>
    </submittedName>
</protein>
<evidence type="ECO:0000256" key="10">
    <source>
        <dbReference type="SAM" id="MobiDB-lite"/>
    </source>
</evidence>
<keyword evidence="7" id="KW-0804">Transcription</keyword>
<name>A0A6G0IWH6_LARCR</name>
<evidence type="ECO:0000256" key="1">
    <source>
        <dbReference type="ARBA" id="ARBA00004123"/>
    </source>
</evidence>
<comment type="caution">
    <text evidence="12">The sequence shown here is derived from an EMBL/GenBank/DDBJ whole genome shotgun (WGS) entry which is preliminary data.</text>
</comment>
<comment type="similarity">
    <text evidence="2">Belongs to the TCF/LEF family.</text>
</comment>
<evidence type="ECO:0000256" key="8">
    <source>
        <dbReference type="ARBA" id="ARBA00023242"/>
    </source>
</evidence>
<evidence type="ECO:0000256" key="6">
    <source>
        <dbReference type="ARBA" id="ARBA00023159"/>
    </source>
</evidence>
<evidence type="ECO:0000256" key="3">
    <source>
        <dbReference type="ARBA" id="ARBA00022687"/>
    </source>
</evidence>
<keyword evidence="6" id="KW-0010">Activator</keyword>
<feature type="compositionally biased region" description="Basic residues" evidence="10">
    <location>
        <begin position="242"/>
        <end position="255"/>
    </location>
</feature>
<dbReference type="Pfam" id="PF00505">
    <property type="entry name" value="HMG_box"/>
    <property type="match status" value="1"/>
</dbReference>
<gene>
    <name evidence="12" type="ORF">D5F01_LYC06622</name>
</gene>
<dbReference type="PROSITE" id="PS50118">
    <property type="entry name" value="HMG_BOX_2"/>
    <property type="match status" value="1"/>
</dbReference>
<dbReference type="PANTHER" id="PTHR10373:SF38">
    <property type="entry name" value="PROTEIN PANGOLIN, ISOFORM J"/>
    <property type="match status" value="1"/>
</dbReference>
<dbReference type="GO" id="GO:1990907">
    <property type="term" value="C:beta-catenin-TCF complex"/>
    <property type="evidence" value="ECO:0007669"/>
    <property type="project" value="TreeGrafter"/>
</dbReference>
<keyword evidence="3" id="KW-0879">Wnt signaling pathway</keyword>
<evidence type="ECO:0000256" key="7">
    <source>
        <dbReference type="ARBA" id="ARBA00023163"/>
    </source>
</evidence>